<dbReference type="Gene3D" id="2.160.20.10">
    <property type="entry name" value="Single-stranded right-handed beta-helix, Pectin lyase-like"/>
    <property type="match status" value="1"/>
</dbReference>
<sequence>ITGNIVINANSLGISIFSDSNSNNVIGNYLESNNVGISMLDHCDFNRIYGNYLFDNNIGVSIHNFNSTKNVVYNNTFLLNNVNEEDDSFNINYWFYGMLGNYWDDYGGVDANDDGIGDTPYVVSGIRGRLDNYPIWDDGDDTNPTMSIISPSGGSLFGTDAPTYTLNIFDLNLNTTWYTLNGTATRYLFTATNGVNVVAIDESGWDLFSSGAMIMTFYANDSSGNPGSSGHVIFKDALLPAVTVNSPLGGATFGADAPIFNLTIFDLNLFEAQYVITPSSISDSFT</sequence>
<comment type="caution">
    <text evidence="2">The sequence shown here is derived from an EMBL/GenBank/DDBJ whole genome shotgun (WGS) entry which is preliminary data.</text>
</comment>
<dbReference type="SUPFAM" id="SSF51126">
    <property type="entry name" value="Pectin lyase-like"/>
    <property type="match status" value="1"/>
</dbReference>
<feature type="domain" description="Periplasmic copper-binding protein NosD beta helix" evidence="1">
    <location>
        <begin position="1"/>
        <end position="62"/>
    </location>
</feature>
<feature type="non-terminal residue" evidence="2">
    <location>
        <position position="1"/>
    </location>
</feature>
<accession>X0Z4M7</accession>
<dbReference type="AlphaFoldDB" id="X0Z4M7"/>
<dbReference type="InterPro" id="IPR012334">
    <property type="entry name" value="Pectin_lyas_fold"/>
</dbReference>
<feature type="non-terminal residue" evidence="2">
    <location>
        <position position="286"/>
    </location>
</feature>
<dbReference type="InterPro" id="IPR011050">
    <property type="entry name" value="Pectin_lyase_fold/virulence"/>
</dbReference>
<organism evidence="2">
    <name type="scientific">marine sediment metagenome</name>
    <dbReference type="NCBI Taxonomy" id="412755"/>
    <lineage>
        <taxon>unclassified sequences</taxon>
        <taxon>metagenomes</taxon>
        <taxon>ecological metagenomes</taxon>
    </lineage>
</organism>
<dbReference type="InterPro" id="IPR007742">
    <property type="entry name" value="NosD_dom"/>
</dbReference>
<dbReference type="EMBL" id="BART01004652">
    <property type="protein sequence ID" value="GAG55393.1"/>
    <property type="molecule type" value="Genomic_DNA"/>
</dbReference>
<gene>
    <name evidence="2" type="ORF">S01H4_11484</name>
</gene>
<name>X0Z4M7_9ZZZZ</name>
<protein>
    <recommendedName>
        <fullName evidence="1">Periplasmic copper-binding protein NosD beta helix domain-containing protein</fullName>
    </recommendedName>
</protein>
<evidence type="ECO:0000259" key="1">
    <source>
        <dbReference type="Pfam" id="PF05048"/>
    </source>
</evidence>
<proteinExistence type="predicted"/>
<dbReference type="Pfam" id="PF05048">
    <property type="entry name" value="NosD"/>
    <property type="match status" value="1"/>
</dbReference>
<evidence type="ECO:0000313" key="2">
    <source>
        <dbReference type="EMBL" id="GAG55393.1"/>
    </source>
</evidence>
<reference evidence="2" key="1">
    <citation type="journal article" date="2014" name="Front. Microbiol.">
        <title>High frequency of phylogenetically diverse reductive dehalogenase-homologous genes in deep subseafloor sedimentary metagenomes.</title>
        <authorList>
            <person name="Kawai M."/>
            <person name="Futagami T."/>
            <person name="Toyoda A."/>
            <person name="Takaki Y."/>
            <person name="Nishi S."/>
            <person name="Hori S."/>
            <person name="Arai W."/>
            <person name="Tsubouchi T."/>
            <person name="Morono Y."/>
            <person name="Uchiyama I."/>
            <person name="Ito T."/>
            <person name="Fujiyama A."/>
            <person name="Inagaki F."/>
            <person name="Takami H."/>
        </authorList>
    </citation>
    <scope>NUCLEOTIDE SEQUENCE</scope>
    <source>
        <strain evidence="2">Expedition CK06-06</strain>
    </source>
</reference>